<reference evidence="4" key="1">
    <citation type="submission" date="2021-04" db="EMBL/GenBank/DDBJ databases">
        <title>Genome based classification of Actinospica acidithermotolerans sp. nov., an actinobacterium isolated from an Indonesian hot spring.</title>
        <authorList>
            <person name="Kusuma A.B."/>
            <person name="Putra K.E."/>
            <person name="Nafisah S."/>
            <person name="Loh J."/>
            <person name="Nouioui I."/>
            <person name="Goodfellow M."/>
        </authorList>
    </citation>
    <scope>NUCLEOTIDE SEQUENCE</scope>
    <source>
        <strain evidence="4">CSCA 57</strain>
    </source>
</reference>
<dbReference type="Pfam" id="PF00128">
    <property type="entry name" value="Alpha-amylase"/>
    <property type="match status" value="1"/>
</dbReference>
<evidence type="ECO:0000259" key="3">
    <source>
        <dbReference type="SMART" id="SM00642"/>
    </source>
</evidence>
<keyword evidence="1" id="KW-0378">Hydrolase</keyword>
<dbReference type="Gene3D" id="3.90.400.10">
    <property type="entry name" value="Oligo-1,6-glucosidase, Domain 2"/>
    <property type="match status" value="1"/>
</dbReference>
<gene>
    <name evidence="4" type="ORF">KDL01_27410</name>
</gene>
<dbReference type="GO" id="GO:0016798">
    <property type="term" value="F:hydrolase activity, acting on glycosyl bonds"/>
    <property type="evidence" value="ECO:0007669"/>
    <property type="project" value="UniProtKB-KW"/>
</dbReference>
<proteinExistence type="predicted"/>
<name>A0A941ERD5_9ACTN</name>
<comment type="caution">
    <text evidence="4">The sequence shown here is derived from an EMBL/GenBank/DDBJ whole genome shotgun (WGS) entry which is preliminary data.</text>
</comment>
<keyword evidence="2" id="KW-0326">Glycosidase</keyword>
<dbReference type="InterPro" id="IPR045857">
    <property type="entry name" value="O16G_dom_2"/>
</dbReference>
<evidence type="ECO:0000256" key="2">
    <source>
        <dbReference type="ARBA" id="ARBA00023295"/>
    </source>
</evidence>
<dbReference type="InterPro" id="IPR006047">
    <property type="entry name" value="GH13_cat_dom"/>
</dbReference>
<dbReference type="PANTHER" id="PTHR10357">
    <property type="entry name" value="ALPHA-AMYLASE FAMILY MEMBER"/>
    <property type="match status" value="1"/>
</dbReference>
<dbReference type="RefSeq" id="WP_368861661.1">
    <property type="nucleotide sequence ID" value="NZ_JAGSOG010000176.1"/>
</dbReference>
<dbReference type="GO" id="GO:0005975">
    <property type="term" value="P:carbohydrate metabolic process"/>
    <property type="evidence" value="ECO:0007669"/>
    <property type="project" value="InterPro"/>
</dbReference>
<protein>
    <submittedName>
        <fullName evidence="4">Alpha-amylase family protein</fullName>
    </submittedName>
</protein>
<dbReference type="SMART" id="SM00642">
    <property type="entry name" value="Aamy"/>
    <property type="match status" value="1"/>
</dbReference>
<evidence type="ECO:0000313" key="5">
    <source>
        <dbReference type="Proteomes" id="UP000675781"/>
    </source>
</evidence>
<accession>A0A941ERD5</accession>
<dbReference type="InterPro" id="IPR017853">
    <property type="entry name" value="GH"/>
</dbReference>
<dbReference type="CDD" id="cd11354">
    <property type="entry name" value="AmyAc_bac_CMD_like"/>
    <property type="match status" value="1"/>
</dbReference>
<organism evidence="4 5">
    <name type="scientific">Actinospica durhamensis</name>
    <dbReference type="NCBI Taxonomy" id="1508375"/>
    <lineage>
        <taxon>Bacteria</taxon>
        <taxon>Bacillati</taxon>
        <taxon>Actinomycetota</taxon>
        <taxon>Actinomycetes</taxon>
        <taxon>Catenulisporales</taxon>
        <taxon>Actinospicaceae</taxon>
        <taxon>Actinospica</taxon>
    </lineage>
</organism>
<dbReference type="PANTHER" id="PTHR10357:SF210">
    <property type="entry name" value="MALTODEXTRIN GLUCOSIDASE"/>
    <property type="match status" value="1"/>
</dbReference>
<sequence>MASWSGHAIWWHLHPLTFLGAPPTADEAATGAEAADAEAADRLDRLEPWLDYLVELGCNGLALGPVFASESHGYDTVDHYRIDPRLGTGEAFDRLVERCRARGVRLMLDGVFNHVGRGFGPFQDVLAHGRDSRYASWFHLDFDAPGEGEDGFDYARFEGHRHLVALNHDEPEVRDYVSAVMRHWLDRGADAWRLDAAYAVPRAFWHEVTGRVRAEHPGAWLMGEYIHGDYAAAVREGGLDSATQYELWKGIWSSLSDGNLFELSWALRRHEEFAAGMHPLTFVGNHDVTRIASRIEDPRHLPHALAILFTVAGVPSVYAGDEQAFRGVKYERADGDAEIRPAFPAEGPSGLAAFGRPVYRLHQDLIGLRRRHPWLLRARSRSLHLENLVFGYEVAEPDGPGRLAVLLNLSDRTHTFTVAGPDAPSGKRLLGSRDTGPAAEVEPHGWAIVDLEA</sequence>
<evidence type="ECO:0000256" key="1">
    <source>
        <dbReference type="ARBA" id="ARBA00022801"/>
    </source>
</evidence>
<evidence type="ECO:0000313" key="4">
    <source>
        <dbReference type="EMBL" id="MBR7837035.1"/>
    </source>
</evidence>
<feature type="domain" description="Glycosyl hydrolase family 13 catalytic" evidence="3">
    <location>
        <begin position="40"/>
        <end position="369"/>
    </location>
</feature>
<keyword evidence="5" id="KW-1185">Reference proteome</keyword>
<dbReference type="EMBL" id="JAGSOG010000176">
    <property type="protein sequence ID" value="MBR7837035.1"/>
    <property type="molecule type" value="Genomic_DNA"/>
</dbReference>
<dbReference type="Proteomes" id="UP000675781">
    <property type="component" value="Unassembled WGS sequence"/>
</dbReference>
<dbReference type="SUPFAM" id="SSF51445">
    <property type="entry name" value="(Trans)glycosidases"/>
    <property type="match status" value="1"/>
</dbReference>
<dbReference type="Gene3D" id="3.20.20.80">
    <property type="entry name" value="Glycosidases"/>
    <property type="match status" value="1"/>
</dbReference>
<dbReference type="AlphaFoldDB" id="A0A941ERD5"/>